<dbReference type="Proteomes" id="UP000030700">
    <property type="component" value="Unassembled WGS sequence"/>
</dbReference>
<protein>
    <submittedName>
        <fullName evidence="1">Uncharacterized protein</fullName>
    </submittedName>
</protein>
<dbReference type="HOGENOM" id="CLU_185024_0_0_0"/>
<proteinExistence type="predicted"/>
<evidence type="ECO:0000313" key="2">
    <source>
        <dbReference type="Proteomes" id="UP000030700"/>
    </source>
</evidence>
<accession>A0A0S6VZL6</accession>
<dbReference type="AlphaFoldDB" id="A0A0S6VZL6"/>
<sequence length="94" mass="11263">MIWSEIRNAYPHQWLIVEALAAHTTSEKRRELDRMAIIEQCENGNEVLRRYRELHKQYPLREFYFVHTDRNELLMLRSAADNSPPGRGKGWVRP</sequence>
<name>A0A0S6VZL6_9BACT</name>
<dbReference type="EMBL" id="DF820456">
    <property type="protein sequence ID" value="GAK51046.1"/>
    <property type="molecule type" value="Genomic_DNA"/>
</dbReference>
<evidence type="ECO:0000313" key="1">
    <source>
        <dbReference type="EMBL" id="GAK51046.1"/>
    </source>
</evidence>
<reference evidence="1" key="1">
    <citation type="journal article" date="2015" name="PeerJ">
        <title>First genomic representation of candidate bacterial phylum KSB3 points to enhanced environmental sensing as a trigger of wastewater bulking.</title>
        <authorList>
            <person name="Sekiguchi Y."/>
            <person name="Ohashi A."/>
            <person name="Parks D.H."/>
            <person name="Yamauchi T."/>
            <person name="Tyson G.W."/>
            <person name="Hugenholtz P."/>
        </authorList>
    </citation>
    <scope>NUCLEOTIDE SEQUENCE [LARGE SCALE GENOMIC DNA]</scope>
</reference>
<gene>
    <name evidence="1" type="ORF">U14_02288</name>
</gene>
<dbReference type="STRING" id="1499966.U14_02288"/>
<organism evidence="1">
    <name type="scientific">Candidatus Moduliflexus flocculans</name>
    <dbReference type="NCBI Taxonomy" id="1499966"/>
    <lineage>
        <taxon>Bacteria</taxon>
        <taxon>Candidatus Moduliflexota</taxon>
        <taxon>Candidatus Moduliflexia</taxon>
        <taxon>Candidatus Moduliflexales</taxon>
        <taxon>Candidatus Moduliflexaceae</taxon>
    </lineage>
</organism>
<keyword evidence="2" id="KW-1185">Reference proteome</keyword>